<feature type="transmembrane region" description="Helical" evidence="1">
    <location>
        <begin position="12"/>
        <end position="32"/>
    </location>
</feature>
<dbReference type="EMBL" id="FOCL01000002">
    <property type="protein sequence ID" value="SEN09695.1"/>
    <property type="molecule type" value="Genomic_DNA"/>
</dbReference>
<accession>A0A1H8DRA1</accession>
<dbReference type="AlphaFoldDB" id="A0A1H8DRA1"/>
<name>A0A1H8DRA1_9SPHI</name>
<reference evidence="3" key="1">
    <citation type="submission" date="2016-10" db="EMBL/GenBank/DDBJ databases">
        <authorList>
            <person name="Varghese N."/>
            <person name="Submissions S."/>
        </authorList>
    </citation>
    <scope>NUCLEOTIDE SEQUENCE [LARGE SCALE GENOMIC DNA]</scope>
    <source>
        <strain evidence="3">Gh-48</strain>
    </source>
</reference>
<feature type="transmembrane region" description="Helical" evidence="1">
    <location>
        <begin position="38"/>
        <end position="59"/>
    </location>
</feature>
<proteinExistence type="predicted"/>
<sequence>MRPILLIIRFYSSFFIANFCITLSALGLIEYYGSRAHLIITTLIWYKILTMAVILYTVFIWKKHELYYYQSLGITKFKLIWSTSAIDFSLYLVLLYVTYNNL</sequence>
<feature type="transmembrane region" description="Helical" evidence="1">
    <location>
        <begin position="79"/>
        <end position="99"/>
    </location>
</feature>
<keyword evidence="1" id="KW-0812">Transmembrane</keyword>
<organism evidence="2 3">
    <name type="scientific">Mucilaginibacter gossypiicola</name>
    <dbReference type="NCBI Taxonomy" id="551995"/>
    <lineage>
        <taxon>Bacteria</taxon>
        <taxon>Pseudomonadati</taxon>
        <taxon>Bacteroidota</taxon>
        <taxon>Sphingobacteriia</taxon>
        <taxon>Sphingobacteriales</taxon>
        <taxon>Sphingobacteriaceae</taxon>
        <taxon>Mucilaginibacter</taxon>
    </lineage>
</organism>
<dbReference type="Proteomes" id="UP000198942">
    <property type="component" value="Unassembled WGS sequence"/>
</dbReference>
<evidence type="ECO:0000313" key="2">
    <source>
        <dbReference type="EMBL" id="SEN09695.1"/>
    </source>
</evidence>
<evidence type="ECO:0000256" key="1">
    <source>
        <dbReference type="SAM" id="Phobius"/>
    </source>
</evidence>
<keyword evidence="1" id="KW-1133">Transmembrane helix</keyword>
<gene>
    <name evidence="2" type="ORF">SAMN05192574_102441</name>
</gene>
<evidence type="ECO:0000313" key="3">
    <source>
        <dbReference type="Proteomes" id="UP000198942"/>
    </source>
</evidence>
<keyword evidence="3" id="KW-1185">Reference proteome</keyword>
<protein>
    <submittedName>
        <fullName evidence="2">Uncharacterized protein</fullName>
    </submittedName>
</protein>
<keyword evidence="1" id="KW-0472">Membrane</keyword>